<evidence type="ECO:0000313" key="1">
    <source>
        <dbReference type="EMBL" id="CAF1504220.1"/>
    </source>
</evidence>
<keyword evidence="3" id="KW-1185">Reference proteome</keyword>
<gene>
    <name evidence="1" type="ORF">EDS130_LOCUS42825</name>
    <name evidence="2" type="ORF">XAT740_LOCUS51164</name>
</gene>
<dbReference type="Proteomes" id="UP000663852">
    <property type="component" value="Unassembled WGS sequence"/>
</dbReference>
<evidence type="ECO:0000313" key="2">
    <source>
        <dbReference type="EMBL" id="CAF1627916.1"/>
    </source>
</evidence>
<evidence type="ECO:0000313" key="3">
    <source>
        <dbReference type="Proteomes" id="UP000663828"/>
    </source>
</evidence>
<reference evidence="2" key="1">
    <citation type="submission" date="2021-02" db="EMBL/GenBank/DDBJ databases">
        <authorList>
            <person name="Nowell W R."/>
        </authorList>
    </citation>
    <scope>NUCLEOTIDE SEQUENCE</scope>
</reference>
<accession>A0A816D017</accession>
<name>A0A816D017_ADIRI</name>
<comment type="caution">
    <text evidence="2">The sequence shown here is derived from an EMBL/GenBank/DDBJ whole genome shotgun (WGS) entry which is preliminary data.</text>
</comment>
<protein>
    <submittedName>
        <fullName evidence="2">Uncharacterized protein</fullName>
    </submittedName>
</protein>
<proteinExistence type="predicted"/>
<dbReference type="AlphaFoldDB" id="A0A816D017"/>
<sequence length="208" mass="24228">MQGRHEACICPRCPDSERHENYPAMMKRTNRFYQPQVLQARRKQLAHFSLFSHYDCRTITSRISESVWDITDINERQQSDGTESWHIHEIKPQRESFARISPVEIMSPSSKEANFPSSPSEPQFESHINDIAFKHVPETTSQRLLFVYASCSAKLGNEQTIVYFTEHQQSHCSIQLASHFSRPDSIIYGHQHLLFLLKSTWVLLLLLI</sequence>
<dbReference type="EMBL" id="CAJNOR010008064">
    <property type="protein sequence ID" value="CAF1627916.1"/>
    <property type="molecule type" value="Genomic_DNA"/>
</dbReference>
<dbReference type="EMBL" id="CAJNOJ010000653">
    <property type="protein sequence ID" value="CAF1504220.1"/>
    <property type="molecule type" value="Genomic_DNA"/>
</dbReference>
<organism evidence="2 3">
    <name type="scientific">Adineta ricciae</name>
    <name type="common">Rotifer</name>
    <dbReference type="NCBI Taxonomy" id="249248"/>
    <lineage>
        <taxon>Eukaryota</taxon>
        <taxon>Metazoa</taxon>
        <taxon>Spiralia</taxon>
        <taxon>Gnathifera</taxon>
        <taxon>Rotifera</taxon>
        <taxon>Eurotatoria</taxon>
        <taxon>Bdelloidea</taxon>
        <taxon>Adinetida</taxon>
        <taxon>Adinetidae</taxon>
        <taxon>Adineta</taxon>
    </lineage>
</organism>
<dbReference type="Proteomes" id="UP000663828">
    <property type="component" value="Unassembled WGS sequence"/>
</dbReference>